<dbReference type="Pfam" id="PF05504">
    <property type="entry name" value="Spore_GerAC"/>
    <property type="match status" value="1"/>
</dbReference>
<evidence type="ECO:0000256" key="1">
    <source>
        <dbReference type="ARBA" id="ARBA00004635"/>
    </source>
</evidence>
<dbReference type="InterPro" id="IPR057336">
    <property type="entry name" value="GerAC_N"/>
</dbReference>
<dbReference type="PANTHER" id="PTHR35789">
    <property type="entry name" value="SPORE GERMINATION PROTEIN B3"/>
    <property type="match status" value="1"/>
</dbReference>
<accession>A0A371PLJ6</accession>
<organism evidence="10 11">
    <name type="scientific">Paenibacillus paeoniae</name>
    <dbReference type="NCBI Taxonomy" id="2292705"/>
    <lineage>
        <taxon>Bacteria</taxon>
        <taxon>Bacillati</taxon>
        <taxon>Bacillota</taxon>
        <taxon>Bacilli</taxon>
        <taxon>Bacillales</taxon>
        <taxon>Paenibacillaceae</taxon>
        <taxon>Paenibacillus</taxon>
    </lineage>
</organism>
<dbReference type="InterPro" id="IPR046953">
    <property type="entry name" value="Spore_GerAC-like_C"/>
</dbReference>
<dbReference type="Gene3D" id="3.30.300.210">
    <property type="entry name" value="Nutrient germinant receptor protein C, domain 3"/>
    <property type="match status" value="1"/>
</dbReference>
<evidence type="ECO:0000256" key="2">
    <source>
        <dbReference type="ARBA" id="ARBA00007886"/>
    </source>
</evidence>
<dbReference type="OrthoDB" id="9816067at2"/>
<evidence type="ECO:0000256" key="6">
    <source>
        <dbReference type="ARBA" id="ARBA00023139"/>
    </source>
</evidence>
<dbReference type="AlphaFoldDB" id="A0A371PLJ6"/>
<evidence type="ECO:0000313" key="10">
    <source>
        <dbReference type="EMBL" id="REK76637.1"/>
    </source>
</evidence>
<evidence type="ECO:0000313" key="11">
    <source>
        <dbReference type="Proteomes" id="UP000261905"/>
    </source>
</evidence>
<evidence type="ECO:0000259" key="9">
    <source>
        <dbReference type="Pfam" id="PF25198"/>
    </source>
</evidence>
<dbReference type="Proteomes" id="UP000261905">
    <property type="component" value="Unassembled WGS sequence"/>
</dbReference>
<proteinExistence type="inferred from homology"/>
<dbReference type="GO" id="GO:0009847">
    <property type="term" value="P:spore germination"/>
    <property type="evidence" value="ECO:0007669"/>
    <property type="project" value="InterPro"/>
</dbReference>
<feature type="domain" description="Spore germination GerAC-like C-terminal" evidence="8">
    <location>
        <begin position="268"/>
        <end position="432"/>
    </location>
</feature>
<dbReference type="Pfam" id="PF25198">
    <property type="entry name" value="Spore_GerAC_N"/>
    <property type="match status" value="1"/>
</dbReference>
<evidence type="ECO:0000256" key="5">
    <source>
        <dbReference type="ARBA" id="ARBA00023136"/>
    </source>
</evidence>
<gene>
    <name evidence="10" type="ORF">DX130_06255</name>
</gene>
<sequence>MGARTVNSRTGSPAAKRNSTRKRICGAILDTVCHSDQCHRHSAVANVNLHHSQQDHARKEELIGKVKRLWLILILLLFLTTGCWDRRELNDQALIFAWGMDLNEDGSYHATAQFANPHSLGSSEESTGKASFSVSGDGNSVYEAAKDLQAKVSRAWFAGHRRVILIGEKLAKDGLANILDEYSRNPIVRLRTDILIVKGSSVEDILEVSYPLEQLPANAFFRIHEAADMNPDLTLLHFIMANASDENCPILPVVTVHANPDVGLQLWGTAIFNKDTKLVDYLPLKKGNLAQWIKGQLGSTIGTVKIPSEEGDIVVEINHLSANIQTLIVEKNIQVHVTLGGKGILRESNTHLDLSHSRNVVMVQEYLNEQTATEVKRVVKEIQKLGTDILGVGQSIHRQHPYQWKGLKEEWSQHFQQAKIEIEVKIDLEETGMTGPSLIQKKSEVNS</sequence>
<protein>
    <submittedName>
        <fullName evidence="10">Ger(X)C family spore germination protein</fullName>
    </submittedName>
</protein>
<dbReference type="NCBIfam" id="TIGR02887">
    <property type="entry name" value="spore_ger_x_C"/>
    <property type="match status" value="1"/>
</dbReference>
<feature type="domain" description="Spore germination protein N-terminal" evidence="9">
    <location>
        <begin position="85"/>
        <end position="256"/>
    </location>
</feature>
<dbReference type="GO" id="GO:0016020">
    <property type="term" value="C:membrane"/>
    <property type="evidence" value="ECO:0007669"/>
    <property type="project" value="UniProtKB-SubCell"/>
</dbReference>
<reference evidence="10 11" key="1">
    <citation type="submission" date="2018-08" db="EMBL/GenBank/DDBJ databases">
        <title>Paenibacillus sp. M4BSY-1, whole genome shotgun sequence.</title>
        <authorList>
            <person name="Tuo L."/>
        </authorList>
    </citation>
    <scope>NUCLEOTIDE SEQUENCE [LARGE SCALE GENOMIC DNA]</scope>
    <source>
        <strain evidence="10 11">M4BSY-1</strain>
    </source>
</reference>
<comment type="caution">
    <text evidence="10">The sequence shown here is derived from an EMBL/GenBank/DDBJ whole genome shotgun (WGS) entry which is preliminary data.</text>
</comment>
<keyword evidence="3" id="KW-0309">Germination</keyword>
<evidence type="ECO:0000256" key="7">
    <source>
        <dbReference type="ARBA" id="ARBA00023288"/>
    </source>
</evidence>
<name>A0A371PLJ6_9BACL</name>
<dbReference type="InterPro" id="IPR008844">
    <property type="entry name" value="Spore_GerAC-like"/>
</dbReference>
<evidence type="ECO:0000256" key="3">
    <source>
        <dbReference type="ARBA" id="ARBA00022544"/>
    </source>
</evidence>
<keyword evidence="11" id="KW-1185">Reference proteome</keyword>
<keyword evidence="4" id="KW-0732">Signal</keyword>
<comment type="subcellular location">
    <subcellularLocation>
        <location evidence="1">Membrane</location>
        <topology evidence="1">Lipid-anchor</topology>
    </subcellularLocation>
</comment>
<dbReference type="InterPro" id="IPR038501">
    <property type="entry name" value="Spore_GerAC_C_sf"/>
</dbReference>
<evidence type="ECO:0000259" key="8">
    <source>
        <dbReference type="Pfam" id="PF05504"/>
    </source>
</evidence>
<comment type="similarity">
    <text evidence="2">Belongs to the GerABKC lipoprotein family.</text>
</comment>
<keyword evidence="5" id="KW-0472">Membrane</keyword>
<keyword evidence="6" id="KW-0564">Palmitate</keyword>
<dbReference type="PANTHER" id="PTHR35789:SF1">
    <property type="entry name" value="SPORE GERMINATION PROTEIN B3"/>
    <property type="match status" value="1"/>
</dbReference>
<keyword evidence="7" id="KW-0449">Lipoprotein</keyword>
<dbReference type="EMBL" id="QUBQ01000001">
    <property type="protein sequence ID" value="REK76637.1"/>
    <property type="molecule type" value="Genomic_DNA"/>
</dbReference>
<evidence type="ECO:0000256" key="4">
    <source>
        <dbReference type="ARBA" id="ARBA00022729"/>
    </source>
</evidence>